<evidence type="ECO:0008006" key="2">
    <source>
        <dbReference type="Google" id="ProtNLM"/>
    </source>
</evidence>
<dbReference type="AlphaFoldDB" id="A0A382FXX6"/>
<reference evidence="1" key="1">
    <citation type="submission" date="2018-05" db="EMBL/GenBank/DDBJ databases">
        <authorList>
            <person name="Lanie J.A."/>
            <person name="Ng W.-L."/>
            <person name="Kazmierczak K.M."/>
            <person name="Andrzejewski T.M."/>
            <person name="Davidsen T.M."/>
            <person name="Wayne K.J."/>
            <person name="Tettelin H."/>
            <person name="Glass J.I."/>
            <person name="Rusch D."/>
            <person name="Podicherti R."/>
            <person name="Tsui H.-C.T."/>
            <person name="Winkler M.E."/>
        </authorList>
    </citation>
    <scope>NUCLEOTIDE SEQUENCE</scope>
</reference>
<dbReference type="PANTHER" id="PTHR15004:SF0">
    <property type="entry name" value="GLUTAMYL-TRNA(GLN) AMIDOTRANSFERASE SUBUNIT C, MITOCHONDRIAL"/>
    <property type="match status" value="1"/>
</dbReference>
<dbReference type="Gene3D" id="1.10.20.60">
    <property type="entry name" value="Glu-tRNAGln amidotransferase C subunit, N-terminal domain"/>
    <property type="match status" value="1"/>
</dbReference>
<dbReference type="HAMAP" id="MF_00122">
    <property type="entry name" value="GatC"/>
    <property type="match status" value="1"/>
</dbReference>
<dbReference type="NCBIfam" id="TIGR00135">
    <property type="entry name" value="gatC"/>
    <property type="match status" value="1"/>
</dbReference>
<sequence length="95" mass="10938">MDIDKKLVKKIATLSRVKIEEKEVERFSIELSKIITWVEKLNEVDTKDVTPVANPSDIKIPFREDEINDGKIEEKILKNAPEKKAGYFVVPKVVE</sequence>
<dbReference type="InterPro" id="IPR003837">
    <property type="entry name" value="GatC"/>
</dbReference>
<protein>
    <recommendedName>
        <fullName evidence="2">Aspartyl/glutamyl-tRNA(Asn/Gln) amidotransferase subunit C</fullName>
    </recommendedName>
</protein>
<gene>
    <name evidence="1" type="ORF">METZ01_LOCUS219951</name>
</gene>
<dbReference type="InterPro" id="IPR036113">
    <property type="entry name" value="Asp/Glu-ADT_sf_sub_c"/>
</dbReference>
<dbReference type="Pfam" id="PF02686">
    <property type="entry name" value="GatC"/>
    <property type="match status" value="1"/>
</dbReference>
<dbReference type="GO" id="GO:0006450">
    <property type="term" value="P:regulation of translational fidelity"/>
    <property type="evidence" value="ECO:0007669"/>
    <property type="project" value="InterPro"/>
</dbReference>
<dbReference type="EMBL" id="UINC01052129">
    <property type="protein sequence ID" value="SVB67097.1"/>
    <property type="molecule type" value="Genomic_DNA"/>
</dbReference>
<evidence type="ECO:0000313" key="1">
    <source>
        <dbReference type="EMBL" id="SVB67097.1"/>
    </source>
</evidence>
<organism evidence="1">
    <name type="scientific">marine metagenome</name>
    <dbReference type="NCBI Taxonomy" id="408172"/>
    <lineage>
        <taxon>unclassified sequences</taxon>
        <taxon>metagenomes</taxon>
        <taxon>ecological metagenomes</taxon>
    </lineage>
</organism>
<accession>A0A382FXX6</accession>
<proteinExistence type="inferred from homology"/>
<dbReference type="PANTHER" id="PTHR15004">
    <property type="entry name" value="GLUTAMYL-TRNA(GLN) AMIDOTRANSFERASE SUBUNIT C, MITOCHONDRIAL"/>
    <property type="match status" value="1"/>
</dbReference>
<name>A0A382FXX6_9ZZZZ</name>
<dbReference type="SUPFAM" id="SSF141000">
    <property type="entry name" value="Glu-tRNAGln amidotransferase C subunit"/>
    <property type="match status" value="1"/>
</dbReference>
<dbReference type="GO" id="GO:0070681">
    <property type="term" value="P:glutaminyl-tRNAGln biosynthesis via transamidation"/>
    <property type="evidence" value="ECO:0007669"/>
    <property type="project" value="TreeGrafter"/>
</dbReference>